<keyword evidence="2" id="KW-1185">Reference proteome</keyword>
<dbReference type="Proteomes" id="UP001186974">
    <property type="component" value="Unassembled WGS sequence"/>
</dbReference>
<proteinExistence type="predicted"/>
<protein>
    <submittedName>
        <fullName evidence="1">Uncharacterized protein</fullName>
    </submittedName>
</protein>
<evidence type="ECO:0000313" key="2">
    <source>
        <dbReference type="Proteomes" id="UP001186974"/>
    </source>
</evidence>
<dbReference type="EMBL" id="JAWDJW010002518">
    <property type="protein sequence ID" value="KAK3077774.1"/>
    <property type="molecule type" value="Genomic_DNA"/>
</dbReference>
<sequence>MGNLCGKQSKDDNNFQGSGRVLGSAPPQNDNAKASIPPQAKLTATTPGRTLGGRGAGGAESGGSDSSDPRSAAAKAAEARATKSPAPDKLSQQLDAQRRQTQQQALKQVADENRMARDADRNTAVRTYN</sequence>
<organism evidence="1 2">
    <name type="scientific">Coniosporium uncinatum</name>
    <dbReference type="NCBI Taxonomy" id="93489"/>
    <lineage>
        <taxon>Eukaryota</taxon>
        <taxon>Fungi</taxon>
        <taxon>Dikarya</taxon>
        <taxon>Ascomycota</taxon>
        <taxon>Pezizomycotina</taxon>
        <taxon>Dothideomycetes</taxon>
        <taxon>Dothideomycetes incertae sedis</taxon>
        <taxon>Coniosporium</taxon>
    </lineage>
</organism>
<name>A0ACC3DM51_9PEZI</name>
<accession>A0ACC3DM51</accession>
<reference evidence="1" key="1">
    <citation type="submission" date="2024-09" db="EMBL/GenBank/DDBJ databases">
        <title>Black Yeasts Isolated from many extreme environments.</title>
        <authorList>
            <person name="Coleine C."/>
            <person name="Stajich J.E."/>
            <person name="Selbmann L."/>
        </authorList>
    </citation>
    <scope>NUCLEOTIDE SEQUENCE</scope>
    <source>
        <strain evidence="1">CCFEE 5737</strain>
    </source>
</reference>
<gene>
    <name evidence="1" type="ORF">LTS18_009343</name>
</gene>
<comment type="caution">
    <text evidence="1">The sequence shown here is derived from an EMBL/GenBank/DDBJ whole genome shotgun (WGS) entry which is preliminary data.</text>
</comment>
<evidence type="ECO:0000313" key="1">
    <source>
        <dbReference type="EMBL" id="KAK3077774.1"/>
    </source>
</evidence>